<evidence type="ECO:0000313" key="5">
    <source>
        <dbReference type="EMBL" id="KAK6142164.1"/>
    </source>
</evidence>
<feature type="region of interest" description="Disordered" evidence="4">
    <location>
        <begin position="93"/>
        <end position="121"/>
    </location>
</feature>
<feature type="compositionally biased region" description="Basic residues" evidence="4">
    <location>
        <begin position="265"/>
        <end position="284"/>
    </location>
</feature>
<feature type="region of interest" description="VHIID" evidence="3">
    <location>
        <begin position="369"/>
        <end position="434"/>
    </location>
</feature>
<protein>
    <recommendedName>
        <fullName evidence="7">Scarecrow-like protein</fullName>
    </recommendedName>
</protein>
<comment type="caution">
    <text evidence="3">Lacks conserved residue(s) required for the propagation of feature annotation.</text>
</comment>
<keyword evidence="1" id="KW-0805">Transcription regulation</keyword>
<feature type="region of interest" description="SAW" evidence="3">
    <location>
        <begin position="590"/>
        <end position="665"/>
    </location>
</feature>
<dbReference type="PROSITE" id="PS50985">
    <property type="entry name" value="GRAS"/>
    <property type="match status" value="1"/>
</dbReference>
<feature type="region of interest" description="Disordered" evidence="4">
    <location>
        <begin position="245"/>
        <end position="285"/>
    </location>
</feature>
<dbReference type="InterPro" id="IPR005202">
    <property type="entry name" value="TF_GRAS"/>
</dbReference>
<evidence type="ECO:0008006" key="7">
    <source>
        <dbReference type="Google" id="ProtNLM"/>
    </source>
</evidence>
<evidence type="ECO:0000256" key="1">
    <source>
        <dbReference type="ARBA" id="ARBA00023015"/>
    </source>
</evidence>
<feature type="region of interest" description="Leucine repeat I (LRI)" evidence="3">
    <location>
        <begin position="290"/>
        <end position="350"/>
    </location>
</feature>
<evidence type="ECO:0000256" key="2">
    <source>
        <dbReference type="ARBA" id="ARBA00023163"/>
    </source>
</evidence>
<dbReference type="PANTHER" id="PTHR31636">
    <property type="entry name" value="OSJNBA0084A10.13 PROTEIN-RELATED"/>
    <property type="match status" value="1"/>
</dbReference>
<comment type="similarity">
    <text evidence="3">Belongs to the GRAS family.</text>
</comment>
<feature type="region of interest" description="Leucine repeat II (LRII)" evidence="3">
    <location>
        <begin position="450"/>
        <end position="482"/>
    </location>
</feature>
<accession>A0ABR0W585</accession>
<name>A0ABR0W585_REHGL</name>
<comment type="caution">
    <text evidence="5">The sequence shown here is derived from an EMBL/GenBank/DDBJ whole genome shotgun (WGS) entry which is preliminary data.</text>
</comment>
<feature type="compositionally biased region" description="Basic and acidic residues" evidence="4">
    <location>
        <begin position="187"/>
        <end position="212"/>
    </location>
</feature>
<organism evidence="5 6">
    <name type="scientific">Rehmannia glutinosa</name>
    <name type="common">Chinese foxglove</name>
    <dbReference type="NCBI Taxonomy" id="99300"/>
    <lineage>
        <taxon>Eukaryota</taxon>
        <taxon>Viridiplantae</taxon>
        <taxon>Streptophyta</taxon>
        <taxon>Embryophyta</taxon>
        <taxon>Tracheophyta</taxon>
        <taxon>Spermatophyta</taxon>
        <taxon>Magnoliopsida</taxon>
        <taxon>eudicotyledons</taxon>
        <taxon>Gunneridae</taxon>
        <taxon>Pentapetalae</taxon>
        <taxon>asterids</taxon>
        <taxon>lamiids</taxon>
        <taxon>Lamiales</taxon>
        <taxon>Orobanchaceae</taxon>
        <taxon>Rehmannieae</taxon>
        <taxon>Rehmannia</taxon>
    </lineage>
</organism>
<dbReference type="EMBL" id="JABTTQ020000016">
    <property type="protein sequence ID" value="KAK6142164.1"/>
    <property type="molecule type" value="Genomic_DNA"/>
</dbReference>
<feature type="compositionally biased region" description="Polar residues" evidence="4">
    <location>
        <begin position="101"/>
        <end position="121"/>
    </location>
</feature>
<keyword evidence="2" id="KW-0804">Transcription</keyword>
<evidence type="ECO:0000256" key="4">
    <source>
        <dbReference type="SAM" id="MobiDB-lite"/>
    </source>
</evidence>
<dbReference type="Pfam" id="PF03514">
    <property type="entry name" value="GRAS"/>
    <property type="match status" value="1"/>
</dbReference>
<keyword evidence="6" id="KW-1185">Reference proteome</keyword>
<sequence>MRTISLGRCDSRNGFQLYDPGFSDGPGILMGPSQNNPCDDGGEQVACDYFGGVFDYIKQMLLEEDDLDHRPCMFQDCSALQAAEKYFYDALSDKDDKDSSTPPFNGNIRPSSTFSVANPGSGISTNTLPTWPILDNNRDDGLFYGGPTFSCDFDTTLVGPFHVLNSNGVDKIGDSFVQINEFGNENPPEKDSTRVRKIHDRGDGDNNLERSSKQIASYTEEEDSVGIEHYDKSMLCPKMNPGFYDESPSRYSDESSESEDENKKEYRKTKVVKRGRPKGSKKNSKASAVVDLRGLLTRCAEAVSSFNISTGEKLLQQIRQYCSFYGDANERLAHCFANALEARMAGTGSALYTAFASRRIPASELLKSYQAYVTSCPFKRMSNIFANKSIAKFTGEASRVHIIDFGILYGFQWPCIIHGISLRPGGPPVLKITGIDFPQPGFKPAERVEQTGRRLMDFCKRFNVPFEYNAIAKKWDDIRVEDLKIERDEMVVVNCLYRLRHVPDESASAGVNSPRDKVLRLIKKINPDLFVHGVVNGTYNAPFFATRFREALFHYSSFFDMMEATLPREDQDRLLYEREVFGRDVMNVLACEGPERVERPETYKQWQVRNHRAGFRVMPLSREIMGEVKAKVRKGYHKDFLLDEDGGWMLQGWKGRVLYGLSSGCFGVDSKLMEVAADGEGGGRRLLDNDRYMA</sequence>
<gene>
    <name evidence="5" type="ORF">DH2020_005219</name>
</gene>
<evidence type="ECO:0000256" key="3">
    <source>
        <dbReference type="PROSITE-ProRule" id="PRU01191"/>
    </source>
</evidence>
<dbReference type="Proteomes" id="UP001318860">
    <property type="component" value="Unassembled WGS sequence"/>
</dbReference>
<reference evidence="5 6" key="1">
    <citation type="journal article" date="2021" name="Comput. Struct. Biotechnol. J.">
        <title>De novo genome assembly of the potent medicinal plant Rehmannia glutinosa using nanopore technology.</title>
        <authorList>
            <person name="Ma L."/>
            <person name="Dong C."/>
            <person name="Song C."/>
            <person name="Wang X."/>
            <person name="Zheng X."/>
            <person name="Niu Y."/>
            <person name="Chen S."/>
            <person name="Feng W."/>
        </authorList>
    </citation>
    <scope>NUCLEOTIDE SEQUENCE [LARGE SCALE GENOMIC DNA]</scope>
    <source>
        <strain evidence="5">DH-2019</strain>
    </source>
</reference>
<proteinExistence type="inferred from homology"/>
<feature type="region of interest" description="Disordered" evidence="4">
    <location>
        <begin position="182"/>
        <end position="224"/>
    </location>
</feature>
<feature type="short sequence motif" description="VHIID" evidence="3">
    <location>
        <begin position="400"/>
        <end position="404"/>
    </location>
</feature>
<evidence type="ECO:0000313" key="6">
    <source>
        <dbReference type="Proteomes" id="UP001318860"/>
    </source>
</evidence>